<dbReference type="InterPro" id="IPR039994">
    <property type="entry name" value="NO66-like"/>
</dbReference>
<dbReference type="Gene3D" id="2.60.120.650">
    <property type="entry name" value="Cupin"/>
    <property type="match status" value="1"/>
</dbReference>
<dbReference type="PROSITE" id="PS51184">
    <property type="entry name" value="JMJC"/>
    <property type="match status" value="1"/>
</dbReference>
<evidence type="ECO:0000256" key="3">
    <source>
        <dbReference type="ARBA" id="ARBA00023004"/>
    </source>
</evidence>
<dbReference type="RefSeq" id="WP_061493368.1">
    <property type="nucleotide sequence ID" value="NZ_CP115659.1"/>
</dbReference>
<feature type="domain" description="JmjC" evidence="4">
    <location>
        <begin position="83"/>
        <end position="240"/>
    </location>
</feature>
<dbReference type="SUPFAM" id="SSF51197">
    <property type="entry name" value="Clavaminate synthase-like"/>
    <property type="match status" value="1"/>
</dbReference>
<gene>
    <name evidence="5" type="ORF">GA0061071_10885</name>
</gene>
<evidence type="ECO:0000259" key="4">
    <source>
        <dbReference type="PROSITE" id="PS51184"/>
    </source>
</evidence>
<evidence type="ECO:0000313" key="5">
    <source>
        <dbReference type="EMBL" id="SCC20492.1"/>
    </source>
</evidence>
<dbReference type="OrthoDB" id="479699at2"/>
<dbReference type="PANTHER" id="PTHR13096:SF8">
    <property type="entry name" value="RIBOSOMAL OXYGENASE 1"/>
    <property type="match status" value="1"/>
</dbReference>
<dbReference type="GO" id="GO:0046872">
    <property type="term" value="F:metal ion binding"/>
    <property type="evidence" value="ECO:0007669"/>
    <property type="project" value="UniProtKB-KW"/>
</dbReference>
<dbReference type="Proteomes" id="UP000198975">
    <property type="component" value="Unassembled WGS sequence"/>
</dbReference>
<name>A0A1C4CN33_9ENTR</name>
<proteinExistence type="predicted"/>
<accession>A0A1C4CN33</accession>
<dbReference type="PANTHER" id="PTHR13096">
    <property type="entry name" value="MINA53 MYC INDUCED NUCLEAR ANTIGEN"/>
    <property type="match status" value="1"/>
</dbReference>
<keyword evidence="3" id="KW-0408">Iron</keyword>
<reference evidence="6" key="1">
    <citation type="submission" date="2016-08" db="EMBL/GenBank/DDBJ databases">
        <authorList>
            <person name="Varghese N."/>
            <person name="Submissions Spin"/>
        </authorList>
    </citation>
    <scope>NUCLEOTIDE SEQUENCE [LARGE SCALE GENOMIC DNA]</scope>
    <source>
        <strain evidence="6">REICA_082</strain>
    </source>
</reference>
<keyword evidence="6" id="KW-1185">Reference proteome</keyword>
<dbReference type="Pfam" id="PF08007">
    <property type="entry name" value="JmjC_2"/>
    <property type="match status" value="1"/>
</dbReference>
<comment type="cofactor">
    <cofactor evidence="1">
        <name>Fe(2+)</name>
        <dbReference type="ChEBI" id="CHEBI:29033"/>
    </cofactor>
</comment>
<dbReference type="EMBL" id="FMAY01000008">
    <property type="protein sequence ID" value="SCC20492.1"/>
    <property type="molecule type" value="Genomic_DNA"/>
</dbReference>
<keyword evidence="2" id="KW-0479">Metal-binding</keyword>
<evidence type="ECO:0000256" key="1">
    <source>
        <dbReference type="ARBA" id="ARBA00001954"/>
    </source>
</evidence>
<sequence>MDKQFIAQQEIETFTRTAFQKKPYLFEKVDASGLLCWDDINYLLEKDILDYPRIRLANDSNPAIRGYRGFVSYTLSVTGEKSPHVNRYNLLKSLQSGSTLIIDRCQAYFENVRKVTDYLSSQLRCRSTANLYCAWSSTPSFGLHFDNHDVIAVQIEGAKLWDIHAPTHPYPLLSDKSFDFTPPAGEPMMTLRIEPGQAVYLPAGYWHNVRTEGERSLHISFPVIRPRKLDVIKTVLDSLARYPELREPVAFSSSASDNASLQMMLTECLKEIDIDLWESAIIQDCMQQRYVKFNLPDIRTRDVRN</sequence>
<organism evidence="5 6">
    <name type="scientific">Kosakonia oryzendophytica</name>
    <dbReference type="NCBI Taxonomy" id="1005665"/>
    <lineage>
        <taxon>Bacteria</taxon>
        <taxon>Pseudomonadati</taxon>
        <taxon>Pseudomonadota</taxon>
        <taxon>Gammaproteobacteria</taxon>
        <taxon>Enterobacterales</taxon>
        <taxon>Enterobacteriaceae</taxon>
        <taxon>Kosakonia</taxon>
    </lineage>
</organism>
<dbReference type="InterPro" id="IPR003347">
    <property type="entry name" value="JmjC_dom"/>
</dbReference>
<dbReference type="SMART" id="SM00558">
    <property type="entry name" value="JmjC"/>
    <property type="match status" value="1"/>
</dbReference>
<protein>
    <submittedName>
        <fullName evidence="5">Cupin superfamily protein</fullName>
    </submittedName>
</protein>
<evidence type="ECO:0000313" key="6">
    <source>
        <dbReference type="Proteomes" id="UP000198975"/>
    </source>
</evidence>
<evidence type="ECO:0000256" key="2">
    <source>
        <dbReference type="ARBA" id="ARBA00022723"/>
    </source>
</evidence>
<dbReference type="AlphaFoldDB" id="A0A1C4CN33"/>